<gene>
    <name evidence="5 8" type="primary">fmt</name>
    <name evidence="8" type="ORF">GCM10022216_16190</name>
</gene>
<dbReference type="InterPro" id="IPR005793">
    <property type="entry name" value="Formyl_trans_C"/>
</dbReference>
<dbReference type="CDD" id="cd08646">
    <property type="entry name" value="FMT_core_Met-tRNA-FMT_N"/>
    <property type="match status" value="1"/>
</dbReference>
<dbReference type="PANTHER" id="PTHR11138">
    <property type="entry name" value="METHIONYL-TRNA FORMYLTRANSFERASE"/>
    <property type="match status" value="1"/>
</dbReference>
<organism evidence="8 9">
    <name type="scientific">Sphingobacterium kyonggiense</name>
    <dbReference type="NCBI Taxonomy" id="714075"/>
    <lineage>
        <taxon>Bacteria</taxon>
        <taxon>Pseudomonadati</taxon>
        <taxon>Bacteroidota</taxon>
        <taxon>Sphingobacteriia</taxon>
        <taxon>Sphingobacteriales</taxon>
        <taxon>Sphingobacteriaceae</taxon>
        <taxon>Sphingobacterium</taxon>
    </lineage>
</organism>
<dbReference type="CDD" id="cd08704">
    <property type="entry name" value="Met_tRNA_FMT_C"/>
    <property type="match status" value="1"/>
</dbReference>
<name>A0ABP7YNB3_9SPHI</name>
<keyword evidence="4 5" id="KW-0648">Protein biosynthesis</keyword>
<evidence type="ECO:0000256" key="4">
    <source>
        <dbReference type="ARBA" id="ARBA00022917"/>
    </source>
</evidence>
<dbReference type="InterPro" id="IPR005794">
    <property type="entry name" value="Fmt"/>
</dbReference>
<evidence type="ECO:0000313" key="9">
    <source>
        <dbReference type="Proteomes" id="UP001500101"/>
    </source>
</evidence>
<accession>A0ABP7YNB3</accession>
<dbReference type="SUPFAM" id="SSF50486">
    <property type="entry name" value="FMT C-terminal domain-like"/>
    <property type="match status" value="1"/>
</dbReference>
<feature type="binding site" evidence="5">
    <location>
        <begin position="103"/>
        <end position="106"/>
    </location>
    <ligand>
        <name>(6S)-5,6,7,8-tetrahydrofolate</name>
        <dbReference type="ChEBI" id="CHEBI:57453"/>
    </ligand>
</feature>
<dbReference type="EMBL" id="BAAAZI010000006">
    <property type="protein sequence ID" value="GAA4138800.1"/>
    <property type="molecule type" value="Genomic_DNA"/>
</dbReference>
<dbReference type="InterPro" id="IPR041711">
    <property type="entry name" value="Met-tRNA-FMT_N"/>
</dbReference>
<dbReference type="SUPFAM" id="SSF53328">
    <property type="entry name" value="Formyltransferase"/>
    <property type="match status" value="1"/>
</dbReference>
<comment type="similarity">
    <text evidence="1 5">Belongs to the Fmt family.</text>
</comment>
<evidence type="ECO:0000256" key="3">
    <source>
        <dbReference type="ARBA" id="ARBA00022679"/>
    </source>
</evidence>
<dbReference type="PANTHER" id="PTHR11138:SF5">
    <property type="entry name" value="METHIONYL-TRNA FORMYLTRANSFERASE, MITOCHONDRIAL"/>
    <property type="match status" value="1"/>
</dbReference>
<dbReference type="Proteomes" id="UP001500101">
    <property type="component" value="Unassembled WGS sequence"/>
</dbReference>
<evidence type="ECO:0000256" key="5">
    <source>
        <dbReference type="HAMAP-Rule" id="MF_00182"/>
    </source>
</evidence>
<evidence type="ECO:0000259" key="6">
    <source>
        <dbReference type="Pfam" id="PF00551"/>
    </source>
</evidence>
<keyword evidence="3 5" id="KW-0808">Transferase</keyword>
<comment type="catalytic activity">
    <reaction evidence="5">
        <text>L-methionyl-tRNA(fMet) + (6R)-10-formyltetrahydrofolate = N-formyl-L-methionyl-tRNA(fMet) + (6S)-5,6,7,8-tetrahydrofolate + H(+)</text>
        <dbReference type="Rhea" id="RHEA:24380"/>
        <dbReference type="Rhea" id="RHEA-COMP:9952"/>
        <dbReference type="Rhea" id="RHEA-COMP:9953"/>
        <dbReference type="ChEBI" id="CHEBI:15378"/>
        <dbReference type="ChEBI" id="CHEBI:57453"/>
        <dbReference type="ChEBI" id="CHEBI:78530"/>
        <dbReference type="ChEBI" id="CHEBI:78844"/>
        <dbReference type="ChEBI" id="CHEBI:195366"/>
        <dbReference type="EC" id="2.1.2.9"/>
    </reaction>
</comment>
<keyword evidence="9" id="KW-1185">Reference proteome</keyword>
<evidence type="ECO:0000313" key="8">
    <source>
        <dbReference type="EMBL" id="GAA4138800.1"/>
    </source>
</evidence>
<protein>
    <recommendedName>
        <fullName evidence="2 5">Methionyl-tRNA formyltransferase</fullName>
        <ecNumber evidence="2 5">2.1.2.9</ecNumber>
    </recommendedName>
</protein>
<proteinExistence type="inferred from homology"/>
<dbReference type="Gene3D" id="3.40.50.12230">
    <property type="match status" value="1"/>
</dbReference>
<evidence type="ECO:0000259" key="7">
    <source>
        <dbReference type="Pfam" id="PF02911"/>
    </source>
</evidence>
<dbReference type="Pfam" id="PF00551">
    <property type="entry name" value="Formyl_trans_N"/>
    <property type="match status" value="1"/>
</dbReference>
<dbReference type="InterPro" id="IPR011034">
    <property type="entry name" value="Formyl_transferase-like_C_sf"/>
</dbReference>
<dbReference type="InterPro" id="IPR036477">
    <property type="entry name" value="Formyl_transf_N_sf"/>
</dbReference>
<evidence type="ECO:0000256" key="2">
    <source>
        <dbReference type="ARBA" id="ARBA00012261"/>
    </source>
</evidence>
<sequence>MGTPDFAVASLKALLDTGKNVVAVVTVPDKPAGRGQKLHESAVKQFAVLNNIPVLQPIKLRDPEFIAQLKSYQADLQVVVAFRMLPEMVWNMPVHGTVNVHASLLPNYRGAAPINWAVINGEKKTGVTTFLLQHEIDTGNILLSQEININETDNAGIVHDKLMESGAELLIKTVNAIENKEINPISQDSLTSTETVKHAPKIFKEDCLIDWNKNTDVVYNLIRGLSPYPAAYTNLDGKNLKVFSSTKEIKNHDLQPGTILCDGKKVLKYATTDGFIHLQSLQIEGKKRMEVADFLRGYRFENPDSITQI</sequence>
<feature type="domain" description="Formyl transferase N-terminal" evidence="6">
    <location>
        <begin position="2"/>
        <end position="173"/>
    </location>
</feature>
<dbReference type="InterPro" id="IPR002376">
    <property type="entry name" value="Formyl_transf_N"/>
</dbReference>
<reference evidence="9" key="1">
    <citation type="journal article" date="2019" name="Int. J. Syst. Evol. Microbiol.">
        <title>The Global Catalogue of Microorganisms (GCM) 10K type strain sequencing project: providing services to taxonomists for standard genome sequencing and annotation.</title>
        <authorList>
            <consortium name="The Broad Institute Genomics Platform"/>
            <consortium name="The Broad Institute Genome Sequencing Center for Infectious Disease"/>
            <person name="Wu L."/>
            <person name="Ma J."/>
        </authorList>
    </citation>
    <scope>NUCLEOTIDE SEQUENCE [LARGE SCALE GENOMIC DNA]</scope>
    <source>
        <strain evidence="9">JCM 16704</strain>
    </source>
</reference>
<dbReference type="InterPro" id="IPR044135">
    <property type="entry name" value="Met-tRNA-FMT_C"/>
</dbReference>
<dbReference type="EC" id="2.1.2.9" evidence="2 5"/>
<comment type="caution">
    <text evidence="8">The sequence shown here is derived from an EMBL/GenBank/DDBJ whole genome shotgun (WGS) entry which is preliminary data.</text>
</comment>
<dbReference type="NCBIfam" id="TIGR00460">
    <property type="entry name" value="fmt"/>
    <property type="match status" value="1"/>
</dbReference>
<comment type="function">
    <text evidence="5">Attaches a formyl group to the free amino group of methionyl-tRNA(fMet). The formyl group appears to play a dual role in the initiator identity of N-formylmethionyl-tRNA by promoting its recognition by IF2 and preventing the misappropriation of this tRNA by the elongation apparatus.</text>
</comment>
<dbReference type="Pfam" id="PF02911">
    <property type="entry name" value="Formyl_trans_C"/>
    <property type="match status" value="1"/>
</dbReference>
<feature type="domain" description="Formyl transferase C-terminal" evidence="7">
    <location>
        <begin position="201"/>
        <end position="299"/>
    </location>
</feature>
<dbReference type="HAMAP" id="MF_00182">
    <property type="entry name" value="Formyl_trans"/>
    <property type="match status" value="1"/>
</dbReference>
<evidence type="ECO:0000256" key="1">
    <source>
        <dbReference type="ARBA" id="ARBA00010699"/>
    </source>
</evidence>